<evidence type="ECO:0000256" key="1">
    <source>
        <dbReference type="ARBA" id="ARBA00006484"/>
    </source>
</evidence>
<dbReference type="InterPro" id="IPR036291">
    <property type="entry name" value="NAD(P)-bd_dom_sf"/>
</dbReference>
<dbReference type="PRINTS" id="PR00081">
    <property type="entry name" value="GDHRDH"/>
</dbReference>
<reference evidence="2 3" key="1">
    <citation type="submission" date="2024-07" db="EMBL/GenBank/DDBJ databases">
        <title>Section-level genome sequencing and comparative genomics of Aspergillus sections Usti and Cavernicolus.</title>
        <authorList>
            <consortium name="Lawrence Berkeley National Laboratory"/>
            <person name="Nybo J.L."/>
            <person name="Vesth T.C."/>
            <person name="Theobald S."/>
            <person name="Frisvad J.C."/>
            <person name="Larsen T.O."/>
            <person name="Kjaerboelling I."/>
            <person name="Rothschild-Mancinelli K."/>
            <person name="Lyhne E.K."/>
            <person name="Kogle M.E."/>
            <person name="Barry K."/>
            <person name="Clum A."/>
            <person name="Na H."/>
            <person name="Ledsgaard L."/>
            <person name="Lin J."/>
            <person name="Lipzen A."/>
            <person name="Kuo A."/>
            <person name="Riley R."/>
            <person name="Mondo S."/>
            <person name="Labutti K."/>
            <person name="Haridas S."/>
            <person name="Pangalinan J."/>
            <person name="Salamov A.A."/>
            <person name="Simmons B.A."/>
            <person name="Magnuson J.K."/>
            <person name="Chen J."/>
            <person name="Drula E."/>
            <person name="Henrissat B."/>
            <person name="Wiebenga A."/>
            <person name="Lubbers R.J."/>
            <person name="Gomes A.C."/>
            <person name="Makela M.R."/>
            <person name="Stajich J."/>
            <person name="Grigoriev I.V."/>
            <person name="Mortensen U.H."/>
            <person name="De Vries R.P."/>
            <person name="Baker S.E."/>
            <person name="Andersen M.R."/>
        </authorList>
    </citation>
    <scope>NUCLEOTIDE SEQUENCE [LARGE SCALE GENOMIC DNA]</scope>
    <source>
        <strain evidence="2 3">CBS 209.92</strain>
    </source>
</reference>
<dbReference type="SUPFAM" id="SSF51735">
    <property type="entry name" value="NAD(P)-binding Rossmann-fold domains"/>
    <property type="match status" value="1"/>
</dbReference>
<dbReference type="Proteomes" id="UP001610563">
    <property type="component" value="Unassembled WGS sequence"/>
</dbReference>
<accession>A0ABR4FM58</accession>
<evidence type="ECO:0008006" key="4">
    <source>
        <dbReference type="Google" id="ProtNLM"/>
    </source>
</evidence>
<gene>
    <name evidence="2" type="ORF">BJX66DRAFT_316863</name>
</gene>
<sequence>MDPTVVLITGANRGIGKGIMELYLKKPNHTVIAAIRDPTHPTAEAMTQIPISAAGTKLHLVKIEATSPTDPIDAVNELAFRGIHHIDIIIANAGIALGWEKVRDANPEIIQKHVDVNIYGFLYLYQGFRNLLKEATDPKWVTIGSGAAYLTNYIPLQNALYAPTKLVQHWYTRAIAAEVEWVTAFPIDPGFVATDLGNRGANLLGMETAPVTVEDSAAGIVKVIDQSTKETHSGKILTYEAN</sequence>
<keyword evidence="3" id="KW-1185">Reference proteome</keyword>
<proteinExistence type="inferred from homology"/>
<comment type="similarity">
    <text evidence="1">Belongs to the short-chain dehydrogenases/reductases (SDR) family.</text>
</comment>
<dbReference type="Pfam" id="PF00106">
    <property type="entry name" value="adh_short"/>
    <property type="match status" value="1"/>
</dbReference>
<name>A0ABR4FM58_9EURO</name>
<dbReference type="PANTHER" id="PTHR43544">
    <property type="entry name" value="SHORT-CHAIN DEHYDROGENASE/REDUCTASE"/>
    <property type="match status" value="1"/>
</dbReference>
<evidence type="ECO:0000313" key="2">
    <source>
        <dbReference type="EMBL" id="KAL2784305.1"/>
    </source>
</evidence>
<protein>
    <recommendedName>
        <fullName evidence="4">NAD(P)-binding protein</fullName>
    </recommendedName>
</protein>
<dbReference type="PANTHER" id="PTHR43544:SF26">
    <property type="entry name" value="SHORT CHAIN DEHYDROGENASE_REDUCTASE FAMILY OXIDOREDUCTASE (JCVI)"/>
    <property type="match status" value="1"/>
</dbReference>
<dbReference type="Gene3D" id="3.40.50.720">
    <property type="entry name" value="NAD(P)-binding Rossmann-like Domain"/>
    <property type="match status" value="1"/>
</dbReference>
<comment type="caution">
    <text evidence="2">The sequence shown here is derived from an EMBL/GenBank/DDBJ whole genome shotgun (WGS) entry which is preliminary data.</text>
</comment>
<dbReference type="EMBL" id="JBFTWV010000185">
    <property type="protein sequence ID" value="KAL2784305.1"/>
    <property type="molecule type" value="Genomic_DNA"/>
</dbReference>
<organism evidence="2 3">
    <name type="scientific">Aspergillus keveii</name>
    <dbReference type="NCBI Taxonomy" id="714993"/>
    <lineage>
        <taxon>Eukaryota</taxon>
        <taxon>Fungi</taxon>
        <taxon>Dikarya</taxon>
        <taxon>Ascomycota</taxon>
        <taxon>Pezizomycotina</taxon>
        <taxon>Eurotiomycetes</taxon>
        <taxon>Eurotiomycetidae</taxon>
        <taxon>Eurotiales</taxon>
        <taxon>Aspergillaceae</taxon>
        <taxon>Aspergillus</taxon>
        <taxon>Aspergillus subgen. Nidulantes</taxon>
    </lineage>
</organism>
<evidence type="ECO:0000313" key="3">
    <source>
        <dbReference type="Proteomes" id="UP001610563"/>
    </source>
</evidence>
<dbReference type="InterPro" id="IPR051468">
    <property type="entry name" value="Fungal_SecMetab_SDRs"/>
</dbReference>
<dbReference type="InterPro" id="IPR002347">
    <property type="entry name" value="SDR_fam"/>
</dbReference>